<dbReference type="PANTHER" id="PTHR39418:SF1">
    <property type="entry name" value="DEHYDROGENASE"/>
    <property type="match status" value="1"/>
</dbReference>
<accession>A0A832GRP3</accession>
<dbReference type="Pfam" id="PF02663">
    <property type="entry name" value="FmdE"/>
    <property type="match status" value="1"/>
</dbReference>
<dbReference type="EMBL" id="DSZU01000134">
    <property type="protein sequence ID" value="HGV55865.1"/>
    <property type="molecule type" value="Genomic_DNA"/>
</dbReference>
<dbReference type="Gene3D" id="3.30.1330.130">
    <property type="match status" value="1"/>
</dbReference>
<dbReference type="InterPro" id="IPR053194">
    <property type="entry name" value="tRNA_methyltr_O"/>
</dbReference>
<dbReference type="AlphaFoldDB" id="A0A832GRP3"/>
<evidence type="ECO:0000259" key="1">
    <source>
        <dbReference type="Pfam" id="PF02663"/>
    </source>
</evidence>
<protein>
    <submittedName>
        <fullName evidence="2">Formylmethanofuran dehydrogenase</fullName>
    </submittedName>
</protein>
<gene>
    <name evidence="2" type="ORF">ENT73_07310</name>
</gene>
<dbReference type="PANTHER" id="PTHR39418">
    <property type="entry name" value="DEHYDROGENASE-RELATED"/>
    <property type="match status" value="1"/>
</dbReference>
<name>A0A832GRP3_9BACT</name>
<dbReference type="SUPFAM" id="SSF143555">
    <property type="entry name" value="FwdE-like"/>
    <property type="match status" value="1"/>
</dbReference>
<proteinExistence type="predicted"/>
<dbReference type="InterPro" id="IPR003814">
    <property type="entry name" value="FmdEsu_dom"/>
</dbReference>
<sequence>MKLDPFRGGKFNPFEIPFEELLEICKERHGHLCAGQVLGARLSLLGLELIGIRDPQGADRKKFLVYVEIDRCATDAIQTVTGASLGKRTMKYLDYGIMAATFLNLETGKAFRVLALESAKERAKQYYPEIESPALRELMAYKIMPLEELFEVKEVKVKLNETDLPGKPREKVVCERCGIVVRDGRHVEIEGRRLCKICAGFSYFTY</sequence>
<comment type="caution">
    <text evidence="2">The sequence shown here is derived from an EMBL/GenBank/DDBJ whole genome shotgun (WGS) entry which is preliminary data.</text>
</comment>
<reference evidence="2" key="1">
    <citation type="journal article" date="2020" name="mSystems">
        <title>Genome- and Community-Level Interaction Insights into Carbon Utilization and Element Cycling Functions of Hydrothermarchaeota in Hydrothermal Sediment.</title>
        <authorList>
            <person name="Zhou Z."/>
            <person name="Liu Y."/>
            <person name="Xu W."/>
            <person name="Pan J."/>
            <person name="Luo Z.H."/>
            <person name="Li M."/>
        </authorList>
    </citation>
    <scope>NUCLEOTIDE SEQUENCE [LARGE SCALE GENOMIC DNA]</scope>
    <source>
        <strain evidence="2">SpSt-605</strain>
    </source>
</reference>
<feature type="domain" description="Formylmethanofuran dehydrogenase subunit E" evidence="1">
    <location>
        <begin position="29"/>
        <end position="123"/>
    </location>
</feature>
<evidence type="ECO:0000313" key="2">
    <source>
        <dbReference type="EMBL" id="HGV55865.1"/>
    </source>
</evidence>
<organism evidence="2">
    <name type="scientific">Caldimicrobium thiodismutans</name>
    <dbReference type="NCBI Taxonomy" id="1653476"/>
    <lineage>
        <taxon>Bacteria</taxon>
        <taxon>Pseudomonadati</taxon>
        <taxon>Thermodesulfobacteriota</taxon>
        <taxon>Thermodesulfobacteria</taxon>
        <taxon>Thermodesulfobacteriales</taxon>
        <taxon>Thermodesulfobacteriaceae</taxon>
        <taxon>Caldimicrobium</taxon>
    </lineage>
</organism>